<feature type="transmembrane region" description="Helical" evidence="1">
    <location>
        <begin position="94"/>
        <end position="115"/>
    </location>
</feature>
<evidence type="ECO:0000256" key="1">
    <source>
        <dbReference type="SAM" id="Phobius"/>
    </source>
</evidence>
<organism evidence="2 3">
    <name type="scientific">Pseudochrobactrum kiredjianiae</name>
    <dbReference type="NCBI Taxonomy" id="386305"/>
    <lineage>
        <taxon>Bacteria</taxon>
        <taxon>Pseudomonadati</taxon>
        <taxon>Pseudomonadota</taxon>
        <taxon>Alphaproteobacteria</taxon>
        <taxon>Hyphomicrobiales</taxon>
        <taxon>Brucellaceae</taxon>
        <taxon>Pseudochrobactrum</taxon>
    </lineage>
</organism>
<keyword evidence="1" id="KW-0472">Membrane</keyword>
<keyword evidence="3" id="KW-1185">Reference proteome</keyword>
<keyword evidence="1" id="KW-0812">Transmembrane</keyword>
<feature type="transmembrane region" description="Helical" evidence="1">
    <location>
        <begin position="37"/>
        <end position="55"/>
    </location>
</feature>
<dbReference type="Pfam" id="PF04241">
    <property type="entry name" value="DUF423"/>
    <property type="match status" value="1"/>
</dbReference>
<evidence type="ECO:0000313" key="3">
    <source>
        <dbReference type="Proteomes" id="UP001597263"/>
    </source>
</evidence>
<evidence type="ECO:0000313" key="2">
    <source>
        <dbReference type="EMBL" id="MFD1229026.1"/>
    </source>
</evidence>
<reference evidence="3" key="1">
    <citation type="journal article" date="2019" name="Int. J. Syst. Evol. Microbiol.">
        <title>The Global Catalogue of Microorganisms (GCM) 10K type strain sequencing project: providing services to taxonomists for standard genome sequencing and annotation.</title>
        <authorList>
            <consortium name="The Broad Institute Genomics Platform"/>
            <consortium name="The Broad Institute Genome Sequencing Center for Infectious Disease"/>
            <person name="Wu L."/>
            <person name="Ma J."/>
        </authorList>
    </citation>
    <scope>NUCLEOTIDE SEQUENCE [LARGE SCALE GENOMIC DNA]</scope>
    <source>
        <strain evidence="3">CCUG 49584</strain>
    </source>
</reference>
<gene>
    <name evidence="2" type="ORF">ACFQ35_17935</name>
</gene>
<keyword evidence="1" id="KW-1133">Transmembrane helix</keyword>
<feature type="transmembrane region" description="Helical" evidence="1">
    <location>
        <begin position="62"/>
        <end position="82"/>
    </location>
</feature>
<accession>A0ABW3V916</accession>
<dbReference type="Proteomes" id="UP001597263">
    <property type="component" value="Unassembled WGS sequence"/>
</dbReference>
<dbReference type="InterPro" id="IPR006696">
    <property type="entry name" value="DUF423"/>
</dbReference>
<dbReference type="RefSeq" id="WP_289385974.1">
    <property type="nucleotide sequence ID" value="NZ_JAUCBM010000001.1"/>
</dbReference>
<proteinExistence type="predicted"/>
<name>A0ABW3V916_9HYPH</name>
<comment type="caution">
    <text evidence="2">The sequence shown here is derived from an EMBL/GenBank/DDBJ whole genome shotgun (WGS) entry which is preliminary data.</text>
</comment>
<sequence length="121" mass="12582">MTADFERLFLFFAGVSGAIAMASYAASAHGDHAFLGVVAPILLGHAAAFIGFAVLSARSRAIYWAAVLVLVGLALFAGDLILRDLTGNKLFAMAAPVGGTLMIGGWLMTALAAFIPVKKQR</sequence>
<dbReference type="EMBL" id="JBHTMA010000040">
    <property type="protein sequence ID" value="MFD1229026.1"/>
    <property type="molecule type" value="Genomic_DNA"/>
</dbReference>
<protein>
    <submittedName>
        <fullName evidence="2">DUF423 domain-containing protein</fullName>
    </submittedName>
</protein>